<comment type="caution">
    <text evidence="3">The sequence shown here is derived from an EMBL/GenBank/DDBJ whole genome shotgun (WGS) entry which is preliminary data.</text>
</comment>
<dbReference type="GO" id="GO:0006629">
    <property type="term" value="P:lipid metabolic process"/>
    <property type="evidence" value="ECO:0007669"/>
    <property type="project" value="InterPro"/>
</dbReference>
<dbReference type="Pfam" id="PF04608">
    <property type="entry name" value="PgpA"/>
    <property type="match status" value="1"/>
</dbReference>
<dbReference type="InterPro" id="IPR036681">
    <property type="entry name" value="PgpA-like_sf"/>
</dbReference>
<dbReference type="InterPro" id="IPR026037">
    <property type="entry name" value="PgpA"/>
</dbReference>
<dbReference type="PIRSF" id="PIRSF006162">
    <property type="entry name" value="PgpA"/>
    <property type="match status" value="1"/>
</dbReference>
<protein>
    <submittedName>
        <fullName evidence="3">Phosphatidylglycerophosphatase A</fullName>
    </submittedName>
</protein>
<dbReference type="AlphaFoldDB" id="A0A9D1NL58"/>
<organism evidence="3 4">
    <name type="scientific">Candidatus Spyradenecus faecavium</name>
    <dbReference type="NCBI Taxonomy" id="2840947"/>
    <lineage>
        <taxon>Bacteria</taxon>
        <taxon>Pseudomonadati</taxon>
        <taxon>Lentisphaerota</taxon>
        <taxon>Lentisphaeria</taxon>
        <taxon>Lentisphaerales</taxon>
        <taxon>Lentisphaeraceae</taxon>
        <taxon>Lentisphaeraceae incertae sedis</taxon>
        <taxon>Candidatus Spyradenecus</taxon>
    </lineage>
</organism>
<dbReference type="InterPro" id="IPR007686">
    <property type="entry name" value="YutG/PgpA"/>
</dbReference>
<feature type="transmembrane region" description="Helical" evidence="1">
    <location>
        <begin position="104"/>
        <end position="130"/>
    </location>
</feature>
<reference evidence="3" key="1">
    <citation type="submission" date="2020-10" db="EMBL/GenBank/DDBJ databases">
        <authorList>
            <person name="Gilroy R."/>
        </authorList>
    </citation>
    <scope>NUCLEOTIDE SEQUENCE</scope>
    <source>
        <strain evidence="3">35461</strain>
    </source>
</reference>
<reference evidence="3" key="2">
    <citation type="journal article" date="2021" name="PeerJ">
        <title>Extensive microbial diversity within the chicken gut microbiome revealed by metagenomics and culture.</title>
        <authorList>
            <person name="Gilroy R."/>
            <person name="Ravi A."/>
            <person name="Getino M."/>
            <person name="Pursley I."/>
            <person name="Horton D.L."/>
            <person name="Alikhan N.F."/>
            <person name="Baker D."/>
            <person name="Gharbi K."/>
            <person name="Hall N."/>
            <person name="Watson M."/>
            <person name="Adriaenssens E.M."/>
            <person name="Foster-Nyarko E."/>
            <person name="Jarju S."/>
            <person name="Secka A."/>
            <person name="Antonio M."/>
            <person name="Oren A."/>
            <person name="Chaudhuri R.R."/>
            <person name="La Ragione R."/>
            <person name="Hildebrand F."/>
            <person name="Pallen M.J."/>
        </authorList>
    </citation>
    <scope>NUCLEOTIDE SEQUENCE</scope>
    <source>
        <strain evidence="3">35461</strain>
    </source>
</reference>
<keyword evidence="1" id="KW-1133">Transmembrane helix</keyword>
<feature type="domain" description="YutG/PgpA" evidence="2">
    <location>
        <begin position="29"/>
        <end position="170"/>
    </location>
</feature>
<evidence type="ECO:0000256" key="1">
    <source>
        <dbReference type="SAM" id="Phobius"/>
    </source>
</evidence>
<proteinExistence type="predicted"/>
<gene>
    <name evidence="3" type="ORF">IAC79_00735</name>
</gene>
<evidence type="ECO:0000259" key="2">
    <source>
        <dbReference type="Pfam" id="PF04608"/>
    </source>
</evidence>
<keyword evidence="1" id="KW-0472">Membrane</keyword>
<dbReference type="PANTHER" id="PTHR36305">
    <property type="entry name" value="PHOSPHATIDYLGLYCEROPHOSPHATASE A"/>
    <property type="match status" value="1"/>
</dbReference>
<dbReference type="CDD" id="cd06971">
    <property type="entry name" value="PgpA"/>
    <property type="match status" value="1"/>
</dbReference>
<dbReference type="SUPFAM" id="SSF101307">
    <property type="entry name" value="YutG-like"/>
    <property type="match status" value="1"/>
</dbReference>
<feature type="transmembrane region" description="Helical" evidence="1">
    <location>
        <begin position="158"/>
        <end position="176"/>
    </location>
</feature>
<dbReference type="EMBL" id="DVOR01000025">
    <property type="protein sequence ID" value="HIV08627.1"/>
    <property type="molecule type" value="Genomic_DNA"/>
</dbReference>
<evidence type="ECO:0000313" key="4">
    <source>
        <dbReference type="Proteomes" id="UP000886845"/>
    </source>
</evidence>
<keyword evidence="1" id="KW-0812">Transmembrane</keyword>
<feature type="transmembrane region" description="Helical" evidence="1">
    <location>
        <begin position="53"/>
        <end position="83"/>
    </location>
</feature>
<feature type="transmembrane region" description="Helical" evidence="1">
    <location>
        <begin position="26"/>
        <end position="47"/>
    </location>
</feature>
<dbReference type="Proteomes" id="UP000886845">
    <property type="component" value="Unassembled WGS sequence"/>
</dbReference>
<evidence type="ECO:0000313" key="3">
    <source>
        <dbReference type="EMBL" id="HIV08627.1"/>
    </source>
</evidence>
<sequence length="177" mass="19223">MGWKGPDPYAGQRPEATLGVSFARRLCVWVGTGFGIGLVAPCAPGTFGSLPGVALAVALAAWLPCWWAQALLCAALALLAVPVCSVAEDCLKKKDDGRISADEWMLYPIATIGLPLTERPWLILITFVVIRVLDVLKPPPARQVQYLPRGWGIVADDFAAQLYALAVNWALWVWLIR</sequence>
<dbReference type="GO" id="GO:0008962">
    <property type="term" value="F:phosphatidylglycerophosphatase activity"/>
    <property type="evidence" value="ECO:0007669"/>
    <property type="project" value="InterPro"/>
</dbReference>
<name>A0A9D1NL58_9BACT</name>
<dbReference type="PANTHER" id="PTHR36305:SF1">
    <property type="entry name" value="PHOSPHATIDYLGLYCEROPHOSPHATASE A"/>
    <property type="match status" value="1"/>
</dbReference>
<accession>A0A9D1NL58</accession>